<gene>
    <name evidence="1" type="ORF">HDC02927</name>
</gene>
<name>Q6IHA1_DROME</name>
<organism evidence="1">
    <name type="scientific">Drosophila melanogaster</name>
    <name type="common">Fruit fly</name>
    <dbReference type="NCBI Taxonomy" id="7227"/>
    <lineage>
        <taxon>Eukaryota</taxon>
        <taxon>Metazoa</taxon>
        <taxon>Ecdysozoa</taxon>
        <taxon>Arthropoda</taxon>
        <taxon>Hexapoda</taxon>
        <taxon>Insecta</taxon>
        <taxon>Pterygota</taxon>
        <taxon>Neoptera</taxon>
        <taxon>Endopterygota</taxon>
        <taxon>Diptera</taxon>
        <taxon>Brachycera</taxon>
        <taxon>Muscomorpha</taxon>
        <taxon>Ephydroidea</taxon>
        <taxon>Drosophilidae</taxon>
        <taxon>Drosophila</taxon>
        <taxon>Sophophora</taxon>
    </lineage>
</organism>
<proteinExistence type="predicted"/>
<protein>
    <submittedName>
        <fullName evidence="1">HDC02927</fullName>
    </submittedName>
</protein>
<dbReference type="AlphaFoldDB" id="Q6IHA1"/>
<reference evidence="1" key="1">
    <citation type="journal article" date="2003" name="Genome Biol.">
        <title>An integrated gene annotation and transcriptional profiling approach towards the full gene content of the Drosophila genome.</title>
        <authorList>
            <person name="Hild M."/>
            <person name="Beckmann B."/>
            <person name="Haas S.A."/>
            <person name="Koch B."/>
            <person name="Solovyev V."/>
            <person name="Busold C."/>
            <person name="Fellenberg K."/>
            <person name="Boutros M."/>
            <person name="Vingron M."/>
            <person name="Sauer F."/>
            <person name="Hoheisel J.D."/>
            <person name="Paro R."/>
        </authorList>
    </citation>
    <scope>NUCLEOTIDE SEQUENCE</scope>
</reference>
<evidence type="ECO:0000313" key="1">
    <source>
        <dbReference type="EMBL" id="DAA03714.1"/>
    </source>
</evidence>
<dbReference type="EMBL" id="BK003515">
    <property type="protein sequence ID" value="DAA03714.1"/>
    <property type="molecule type" value="Genomic_DNA"/>
</dbReference>
<accession>Q6IHA1</accession>
<sequence length="189" mass="20728">MTIIERLEKGNCVENVGLPMAPNRIQIPPVPGYQKEQEAIRNINPPTINMFGHLSLLAALFFIGTLKVGNWQRELGVLNGCINRSGPNQNPGKVITSLVMCTCHCGICLINKNARVPAPRTMPLPLPPRLQLHLCGLWVLSGDPDQTPHPSVREPKKPCGCQSSFVFVICALMSYTFECVFACPSHCPS</sequence>